<sequence length="120" mass="13120">MAVRKKDGGPNVKYYEAADTVTQFDNVRLWLGKNYKKYIQAEPPTNKSLFRATSCPVPAHCQTQAPPCLQTPQPPAQARSPLCRLHSEEPADISPSPPSRFQEQPSPTTGTSPAGELVTT</sequence>
<reference evidence="3 4" key="1">
    <citation type="journal article" date="2020" name="Nature">
        <title>Six reference-quality genomes reveal evolution of bat adaptations.</title>
        <authorList>
            <person name="Jebb D."/>
            <person name="Huang Z."/>
            <person name="Pippel M."/>
            <person name="Hughes G.M."/>
            <person name="Lavrichenko K."/>
            <person name="Devanna P."/>
            <person name="Winkler S."/>
            <person name="Jermiin L.S."/>
            <person name="Skirmuntt E.C."/>
            <person name="Katzourakis A."/>
            <person name="Burkitt-Gray L."/>
            <person name="Ray D.A."/>
            <person name="Sullivan K.A.M."/>
            <person name="Roscito J.G."/>
            <person name="Kirilenko B.M."/>
            <person name="Davalos L.M."/>
            <person name="Corthals A.P."/>
            <person name="Power M.L."/>
            <person name="Jones G."/>
            <person name="Ransome R.D."/>
            <person name="Dechmann D.K.N."/>
            <person name="Locatelli A.G."/>
            <person name="Puechmaille S.J."/>
            <person name="Fedrigo O."/>
            <person name="Jarvis E.D."/>
            <person name="Hiller M."/>
            <person name="Vernes S.C."/>
            <person name="Myers E.W."/>
            <person name="Teeling E.C."/>
        </authorList>
    </citation>
    <scope>NUCLEOTIDE SEQUENCE [LARGE SCALE GENOMIC DNA]</scope>
    <source>
        <strain evidence="3">MPipKuh1</strain>
        <tissue evidence="3">Flight muscle</tissue>
    </source>
</reference>
<dbReference type="PROSITE" id="PS52032">
    <property type="entry name" value="MARR_BRCT_CHROMO"/>
    <property type="match status" value="1"/>
</dbReference>
<evidence type="ECO:0000313" key="4">
    <source>
        <dbReference type="Proteomes" id="UP000558488"/>
    </source>
</evidence>
<feature type="region of interest" description="Disordered" evidence="1">
    <location>
        <begin position="61"/>
        <end position="120"/>
    </location>
</feature>
<protein>
    <submittedName>
        <fullName evidence="3">SWI/SNF related, matrix associated, actin dependent regulator of chromatin subfamily c member 2</fullName>
    </submittedName>
</protein>
<evidence type="ECO:0000259" key="2">
    <source>
        <dbReference type="PROSITE" id="PS52032"/>
    </source>
</evidence>
<organism evidence="3 4">
    <name type="scientific">Pipistrellus kuhlii</name>
    <name type="common">Kuhl's pipistrelle</name>
    <dbReference type="NCBI Taxonomy" id="59472"/>
    <lineage>
        <taxon>Eukaryota</taxon>
        <taxon>Metazoa</taxon>
        <taxon>Chordata</taxon>
        <taxon>Craniata</taxon>
        <taxon>Vertebrata</taxon>
        <taxon>Euteleostomi</taxon>
        <taxon>Mammalia</taxon>
        <taxon>Eutheria</taxon>
        <taxon>Laurasiatheria</taxon>
        <taxon>Chiroptera</taxon>
        <taxon>Yangochiroptera</taxon>
        <taxon>Vespertilionidae</taxon>
        <taxon>Pipistrellus</taxon>
    </lineage>
</organism>
<dbReference type="EMBL" id="JACAGB010000003">
    <property type="protein sequence ID" value="KAF6375364.1"/>
    <property type="molecule type" value="Genomic_DNA"/>
</dbReference>
<comment type="caution">
    <text evidence="3">The sequence shown here is derived from an EMBL/GenBank/DDBJ whole genome shotgun (WGS) entry which is preliminary data.</text>
</comment>
<evidence type="ECO:0000256" key="1">
    <source>
        <dbReference type="SAM" id="MobiDB-lite"/>
    </source>
</evidence>
<feature type="domain" description="Chromo" evidence="2">
    <location>
        <begin position="1"/>
        <end position="120"/>
    </location>
</feature>
<gene>
    <name evidence="3" type="ORF">mPipKuh1_016256</name>
</gene>
<dbReference type="Pfam" id="PF16496">
    <property type="entry name" value="SWIRM-assoc_2"/>
    <property type="match status" value="1"/>
</dbReference>
<name>A0A7J7ZMI1_PIPKU</name>
<feature type="compositionally biased region" description="Polar residues" evidence="1">
    <location>
        <begin position="99"/>
        <end position="120"/>
    </location>
</feature>
<keyword evidence="4" id="KW-1185">Reference proteome</keyword>
<dbReference type="InterPro" id="IPR049898">
    <property type="entry name" value="MARR_BRCT_CHROMO"/>
</dbReference>
<dbReference type="InterPro" id="IPR032450">
    <property type="entry name" value="SMARCC_N"/>
</dbReference>
<evidence type="ECO:0000313" key="3">
    <source>
        <dbReference type="EMBL" id="KAF6375364.1"/>
    </source>
</evidence>
<dbReference type="AlphaFoldDB" id="A0A7J7ZMI1"/>
<proteinExistence type="predicted"/>
<dbReference type="Proteomes" id="UP000558488">
    <property type="component" value="Unassembled WGS sequence"/>
</dbReference>
<accession>A0A7J7ZMI1</accession>